<dbReference type="AlphaFoldDB" id="A0AA40GFR4"/>
<accession>A0AA40GFR4</accession>
<evidence type="ECO:0000313" key="2">
    <source>
        <dbReference type="Proteomes" id="UP001177670"/>
    </source>
</evidence>
<name>A0AA40GFR4_9HYME</name>
<dbReference type="Proteomes" id="UP001177670">
    <property type="component" value="Unassembled WGS sequence"/>
</dbReference>
<proteinExistence type="predicted"/>
<feature type="non-terminal residue" evidence="1">
    <location>
        <position position="1"/>
    </location>
</feature>
<comment type="caution">
    <text evidence="1">The sequence shown here is derived from an EMBL/GenBank/DDBJ whole genome shotgun (WGS) entry which is preliminary data.</text>
</comment>
<protein>
    <submittedName>
        <fullName evidence="1">Uncharacterized protein</fullName>
    </submittedName>
</protein>
<dbReference type="EMBL" id="JAHYIQ010000001">
    <property type="protein sequence ID" value="KAK1136390.1"/>
    <property type="molecule type" value="Genomic_DNA"/>
</dbReference>
<keyword evidence="2" id="KW-1185">Reference proteome</keyword>
<organism evidence="1 2">
    <name type="scientific">Melipona bicolor</name>
    <dbReference type="NCBI Taxonomy" id="60889"/>
    <lineage>
        <taxon>Eukaryota</taxon>
        <taxon>Metazoa</taxon>
        <taxon>Ecdysozoa</taxon>
        <taxon>Arthropoda</taxon>
        <taxon>Hexapoda</taxon>
        <taxon>Insecta</taxon>
        <taxon>Pterygota</taxon>
        <taxon>Neoptera</taxon>
        <taxon>Endopterygota</taxon>
        <taxon>Hymenoptera</taxon>
        <taxon>Apocrita</taxon>
        <taxon>Aculeata</taxon>
        <taxon>Apoidea</taxon>
        <taxon>Anthophila</taxon>
        <taxon>Apidae</taxon>
        <taxon>Melipona</taxon>
    </lineage>
</organism>
<gene>
    <name evidence="1" type="ORF">K0M31_000948</name>
</gene>
<sequence>LFAKLPQHHSSNSFCINLTRVSYGQTIKTLVDKNEKLEFFASKELPRAQLLRLQQASS</sequence>
<reference evidence="1" key="1">
    <citation type="submission" date="2021-10" db="EMBL/GenBank/DDBJ databases">
        <title>Melipona bicolor Genome sequencing and assembly.</title>
        <authorList>
            <person name="Araujo N.S."/>
            <person name="Arias M.C."/>
        </authorList>
    </citation>
    <scope>NUCLEOTIDE SEQUENCE</scope>
    <source>
        <strain evidence="1">USP_2M_L1-L4_2017</strain>
        <tissue evidence="1">Whole body</tissue>
    </source>
</reference>
<evidence type="ECO:0000313" key="1">
    <source>
        <dbReference type="EMBL" id="KAK1136390.1"/>
    </source>
</evidence>